<dbReference type="EnsemblMetazoa" id="G22127.2">
    <property type="protein sequence ID" value="G22127.2:cds"/>
    <property type="gene ID" value="G22127"/>
</dbReference>
<dbReference type="AlphaFoldDB" id="A0A8W8K8L4"/>
<keyword evidence="4" id="KW-0633">Potassium transport</keyword>
<dbReference type="InterPro" id="IPR013099">
    <property type="entry name" value="K_chnl_dom"/>
</dbReference>
<protein>
    <recommendedName>
        <fullName evidence="14">Potassium channel domain-containing protein</fullName>
    </recommendedName>
</protein>
<keyword evidence="8 13" id="KW-1133">Transmembrane helix</keyword>
<feature type="domain" description="Potassium channel" evidence="14">
    <location>
        <begin position="132"/>
        <end position="190"/>
    </location>
</feature>
<organism evidence="15 16">
    <name type="scientific">Magallana gigas</name>
    <name type="common">Pacific oyster</name>
    <name type="synonym">Crassostrea gigas</name>
    <dbReference type="NCBI Taxonomy" id="29159"/>
    <lineage>
        <taxon>Eukaryota</taxon>
        <taxon>Metazoa</taxon>
        <taxon>Spiralia</taxon>
        <taxon>Lophotrochozoa</taxon>
        <taxon>Mollusca</taxon>
        <taxon>Bivalvia</taxon>
        <taxon>Autobranchia</taxon>
        <taxon>Pteriomorphia</taxon>
        <taxon>Ostreida</taxon>
        <taxon>Ostreoidea</taxon>
        <taxon>Ostreidae</taxon>
        <taxon>Magallana</taxon>
    </lineage>
</organism>
<evidence type="ECO:0000256" key="2">
    <source>
        <dbReference type="ARBA" id="ARBA00006666"/>
    </source>
</evidence>
<keyword evidence="5 12" id="KW-0812">Transmembrane</keyword>
<evidence type="ECO:0000256" key="8">
    <source>
        <dbReference type="ARBA" id="ARBA00022989"/>
    </source>
</evidence>
<evidence type="ECO:0000256" key="5">
    <source>
        <dbReference type="ARBA" id="ARBA00022692"/>
    </source>
</evidence>
<keyword evidence="9 12" id="KW-0406">Ion transport</keyword>
<reference evidence="15" key="1">
    <citation type="submission" date="2022-08" db="UniProtKB">
        <authorList>
            <consortium name="EnsemblMetazoa"/>
        </authorList>
    </citation>
    <scope>IDENTIFICATION</scope>
    <source>
        <strain evidence="15">05x7-T-G4-1.051#20</strain>
    </source>
</reference>
<evidence type="ECO:0000256" key="7">
    <source>
        <dbReference type="ARBA" id="ARBA00022958"/>
    </source>
</evidence>
<feature type="transmembrane region" description="Helical" evidence="13">
    <location>
        <begin position="33"/>
        <end position="58"/>
    </location>
</feature>
<dbReference type="InterPro" id="IPR003092">
    <property type="entry name" value="2pore_dom_K_chnl_TASK"/>
</dbReference>
<dbReference type="PANTHER" id="PTHR11003:SF334">
    <property type="entry name" value="FI03418P"/>
    <property type="match status" value="1"/>
</dbReference>
<comment type="subcellular location">
    <subcellularLocation>
        <location evidence="1">Membrane</location>
        <topology evidence="1">Multi-pass membrane protein</topology>
    </subcellularLocation>
</comment>
<accession>A0A8W8K8L4</accession>
<evidence type="ECO:0000259" key="14">
    <source>
        <dbReference type="Pfam" id="PF07885"/>
    </source>
</evidence>
<sequence length="358" mass="40401">MHESGEQRQGGHGSCYDSCYDCRKKCCWFLKKLVVFCFSQIGIVCLVVAYAFLGAAIFETLEEPKEELNRVVVGDLRNKSVKKLWKLNKELFLYEQKNWELAVQEVLLNFQKEIYVAVTEKGWDGRVEDYTGVSDWSFTGALLYSVTVITTIGYGNITPKTTMGRLVTILYAFIGIPLTMICLANVGHVLSISFKLLYRRLICSKKKKESSTASSDSSSKYLVTNQQVIKTETEDSEMVVITEDEGVKETHVPVYVCLLLVVAYILLGTALFSLWESWDPLTAGYFCFITLSTIGFGDVVPGHSLESWASQAKRITCALYLLFGLTLISMCFSLLVDEVQDKTRRFGRWIGLLKREGN</sequence>
<keyword evidence="3 12" id="KW-0813">Transport</keyword>
<dbReference type="GO" id="GO:0015271">
    <property type="term" value="F:outward rectifier potassium channel activity"/>
    <property type="evidence" value="ECO:0007669"/>
    <property type="project" value="TreeGrafter"/>
</dbReference>
<comment type="similarity">
    <text evidence="2 12">Belongs to the two pore domain potassium channel (TC 1.A.1.8) family.</text>
</comment>
<dbReference type="PANTHER" id="PTHR11003">
    <property type="entry name" value="POTASSIUM CHANNEL, SUBFAMILY K"/>
    <property type="match status" value="1"/>
</dbReference>
<evidence type="ECO:0000256" key="4">
    <source>
        <dbReference type="ARBA" id="ARBA00022538"/>
    </source>
</evidence>
<feature type="transmembrane region" description="Helical" evidence="13">
    <location>
        <begin position="252"/>
        <end position="275"/>
    </location>
</feature>
<feature type="transmembrane region" description="Helical" evidence="13">
    <location>
        <begin position="169"/>
        <end position="198"/>
    </location>
</feature>
<dbReference type="InterPro" id="IPR003280">
    <property type="entry name" value="2pore_dom_K_chnl"/>
</dbReference>
<dbReference type="SUPFAM" id="SSF81324">
    <property type="entry name" value="Voltage-gated potassium channels"/>
    <property type="match status" value="2"/>
</dbReference>
<evidence type="ECO:0000313" key="16">
    <source>
        <dbReference type="Proteomes" id="UP000005408"/>
    </source>
</evidence>
<dbReference type="GO" id="GO:0005886">
    <property type="term" value="C:plasma membrane"/>
    <property type="evidence" value="ECO:0007669"/>
    <property type="project" value="TreeGrafter"/>
</dbReference>
<keyword evidence="6" id="KW-0631">Potassium channel</keyword>
<evidence type="ECO:0000256" key="12">
    <source>
        <dbReference type="RuleBase" id="RU003857"/>
    </source>
</evidence>
<keyword evidence="16" id="KW-1185">Reference proteome</keyword>
<dbReference type="Pfam" id="PF07885">
    <property type="entry name" value="Ion_trans_2"/>
    <property type="match status" value="2"/>
</dbReference>
<evidence type="ECO:0000256" key="1">
    <source>
        <dbReference type="ARBA" id="ARBA00004141"/>
    </source>
</evidence>
<dbReference type="PRINTS" id="PR01095">
    <property type="entry name" value="TASKCHANNEL"/>
</dbReference>
<dbReference type="Gene3D" id="1.10.287.70">
    <property type="match status" value="1"/>
</dbReference>
<keyword evidence="11 12" id="KW-0407">Ion channel</keyword>
<dbReference type="GO" id="GO:0030322">
    <property type="term" value="P:stabilization of membrane potential"/>
    <property type="evidence" value="ECO:0007669"/>
    <property type="project" value="TreeGrafter"/>
</dbReference>
<evidence type="ECO:0000256" key="11">
    <source>
        <dbReference type="ARBA" id="ARBA00023303"/>
    </source>
</evidence>
<evidence type="ECO:0000256" key="9">
    <source>
        <dbReference type="ARBA" id="ARBA00023065"/>
    </source>
</evidence>
<feature type="transmembrane region" description="Helical" evidence="13">
    <location>
        <begin position="317"/>
        <end position="336"/>
    </location>
</feature>
<evidence type="ECO:0000313" key="15">
    <source>
        <dbReference type="EnsemblMetazoa" id="G22127.2:cds"/>
    </source>
</evidence>
<proteinExistence type="inferred from homology"/>
<dbReference type="GO" id="GO:0022841">
    <property type="term" value="F:potassium ion leak channel activity"/>
    <property type="evidence" value="ECO:0007669"/>
    <property type="project" value="TreeGrafter"/>
</dbReference>
<evidence type="ECO:0000256" key="6">
    <source>
        <dbReference type="ARBA" id="ARBA00022826"/>
    </source>
</evidence>
<feature type="transmembrane region" description="Helical" evidence="13">
    <location>
        <begin position="281"/>
        <end position="305"/>
    </location>
</feature>
<dbReference type="EnsemblMetazoa" id="G22127.1">
    <property type="protein sequence ID" value="G22127.1:cds"/>
    <property type="gene ID" value="G22127"/>
</dbReference>
<dbReference type="Proteomes" id="UP000005408">
    <property type="component" value="Unassembled WGS sequence"/>
</dbReference>
<name>A0A8W8K8L4_MAGGI</name>
<feature type="domain" description="Potassium channel" evidence="14">
    <location>
        <begin position="260"/>
        <end position="339"/>
    </location>
</feature>
<dbReference type="OMA" id="ILAHSFK"/>
<dbReference type="PRINTS" id="PR01333">
    <property type="entry name" value="2POREKCHANEL"/>
</dbReference>
<keyword evidence="7" id="KW-0630">Potassium</keyword>
<evidence type="ECO:0000256" key="3">
    <source>
        <dbReference type="ARBA" id="ARBA00022448"/>
    </source>
</evidence>
<evidence type="ECO:0000256" key="13">
    <source>
        <dbReference type="SAM" id="Phobius"/>
    </source>
</evidence>
<evidence type="ECO:0000256" key="10">
    <source>
        <dbReference type="ARBA" id="ARBA00023136"/>
    </source>
</evidence>
<keyword evidence="10 13" id="KW-0472">Membrane</keyword>